<keyword evidence="3" id="KW-1185">Reference proteome</keyword>
<dbReference type="Proteomes" id="UP001595547">
    <property type="component" value="Unassembled WGS sequence"/>
</dbReference>
<protein>
    <submittedName>
        <fullName evidence="2">Cobalamin biosynthesis protein</fullName>
    </submittedName>
</protein>
<name>A0ABV7J1P2_9RHOB</name>
<dbReference type="Gene3D" id="3.30.420.180">
    <property type="entry name" value="CobE/GbiG C-terminal domain"/>
    <property type="match status" value="1"/>
</dbReference>
<evidence type="ECO:0000313" key="2">
    <source>
        <dbReference type="EMBL" id="MFC3181169.1"/>
    </source>
</evidence>
<dbReference type="RefSeq" id="WP_380072778.1">
    <property type="nucleotide sequence ID" value="NZ_JBHRTO010000001.1"/>
</dbReference>
<dbReference type="Pfam" id="PF01890">
    <property type="entry name" value="CbiG_C"/>
    <property type="match status" value="1"/>
</dbReference>
<evidence type="ECO:0000313" key="3">
    <source>
        <dbReference type="Proteomes" id="UP001595547"/>
    </source>
</evidence>
<proteinExistence type="predicted"/>
<organism evidence="2 3">
    <name type="scientific">Cypionkella sinensis</name>
    <dbReference type="NCBI Taxonomy" id="1756043"/>
    <lineage>
        <taxon>Bacteria</taxon>
        <taxon>Pseudomonadati</taxon>
        <taxon>Pseudomonadota</taxon>
        <taxon>Alphaproteobacteria</taxon>
        <taxon>Rhodobacterales</taxon>
        <taxon>Paracoccaceae</taxon>
        <taxon>Cypionkella</taxon>
    </lineage>
</organism>
<sequence>MIVAGLGFRKDASIDSLRDALARAGGHPRALATAADKADAPVLRALAADLALPLHAIPLAKLTNQPTLTQSPRVQARYGTGSLAEAAALAAAGPRARLLGPRVTSQDGCATAALAERSIP</sequence>
<dbReference type="SUPFAM" id="SSF159664">
    <property type="entry name" value="CobE/GbiG C-terminal domain-like"/>
    <property type="match status" value="1"/>
</dbReference>
<accession>A0ABV7J1P2</accession>
<feature type="domain" description="CobE/GbiG C-terminal" evidence="1">
    <location>
        <begin position="2"/>
        <end position="115"/>
    </location>
</feature>
<gene>
    <name evidence="2" type="ORF">ACFOGH_09235</name>
</gene>
<dbReference type="InterPro" id="IPR002750">
    <property type="entry name" value="CobE/GbiG_C"/>
</dbReference>
<comment type="caution">
    <text evidence="2">The sequence shown here is derived from an EMBL/GenBank/DDBJ whole genome shotgun (WGS) entry which is preliminary data.</text>
</comment>
<dbReference type="InterPro" id="IPR036518">
    <property type="entry name" value="CobE/GbiG_C_sf"/>
</dbReference>
<reference evidence="3" key="1">
    <citation type="journal article" date="2019" name="Int. J. Syst. Evol. Microbiol.">
        <title>The Global Catalogue of Microorganisms (GCM) 10K type strain sequencing project: providing services to taxonomists for standard genome sequencing and annotation.</title>
        <authorList>
            <consortium name="The Broad Institute Genomics Platform"/>
            <consortium name="The Broad Institute Genome Sequencing Center for Infectious Disease"/>
            <person name="Wu L."/>
            <person name="Ma J."/>
        </authorList>
    </citation>
    <scope>NUCLEOTIDE SEQUENCE [LARGE SCALE GENOMIC DNA]</scope>
    <source>
        <strain evidence="3">KCTC 52039</strain>
    </source>
</reference>
<dbReference type="EMBL" id="JBHRTO010000001">
    <property type="protein sequence ID" value="MFC3181169.1"/>
    <property type="molecule type" value="Genomic_DNA"/>
</dbReference>
<evidence type="ECO:0000259" key="1">
    <source>
        <dbReference type="Pfam" id="PF01890"/>
    </source>
</evidence>